<dbReference type="AlphaFoldDB" id="A0AA86P575"/>
<proteinExistence type="predicted"/>
<dbReference type="Proteomes" id="UP001642409">
    <property type="component" value="Unassembled WGS sequence"/>
</dbReference>
<comment type="caution">
    <text evidence="2">The sequence shown here is derived from an EMBL/GenBank/DDBJ whole genome shotgun (WGS) entry which is preliminary data.</text>
</comment>
<evidence type="ECO:0000313" key="3">
    <source>
        <dbReference type="EMBL" id="CAL6098582.1"/>
    </source>
</evidence>
<dbReference type="EMBL" id="CAXDID020000510">
    <property type="protein sequence ID" value="CAL6098582.1"/>
    <property type="molecule type" value="Genomic_DNA"/>
</dbReference>
<dbReference type="Pfam" id="PF13673">
    <property type="entry name" value="Acetyltransf_10"/>
    <property type="match status" value="1"/>
</dbReference>
<dbReference type="GO" id="GO:0016747">
    <property type="term" value="F:acyltransferase activity, transferring groups other than amino-acyl groups"/>
    <property type="evidence" value="ECO:0007669"/>
    <property type="project" value="InterPro"/>
</dbReference>
<evidence type="ECO:0000259" key="1">
    <source>
        <dbReference type="PROSITE" id="PS51186"/>
    </source>
</evidence>
<organism evidence="2">
    <name type="scientific">Hexamita inflata</name>
    <dbReference type="NCBI Taxonomy" id="28002"/>
    <lineage>
        <taxon>Eukaryota</taxon>
        <taxon>Metamonada</taxon>
        <taxon>Diplomonadida</taxon>
        <taxon>Hexamitidae</taxon>
        <taxon>Hexamitinae</taxon>
        <taxon>Hexamita</taxon>
    </lineage>
</organism>
<reference evidence="2" key="1">
    <citation type="submission" date="2023-06" db="EMBL/GenBank/DDBJ databases">
        <authorList>
            <person name="Kurt Z."/>
        </authorList>
    </citation>
    <scope>NUCLEOTIDE SEQUENCE</scope>
</reference>
<accession>A0AA86P575</accession>
<dbReference type="SUPFAM" id="SSF55729">
    <property type="entry name" value="Acyl-CoA N-acyltransferases (Nat)"/>
    <property type="match status" value="1"/>
</dbReference>
<sequence length="206" mass="24386">MITVNNKDEIVGYMIWDVCGYACLEIDIAEVKEEYRNRGILKNMIQALQDKYVDVTVLTGQVLDEAQDVFQRMGWEKINKKQDNNFYLKCLKPISKQHNELQDGLCLAVFSKFDLEDKIGINYFQIKENLDERKLKYFQIDLDEQGRLITPVVTEFDYEGYIGIYLNKQLIKDGQTKRLFNNNVIYNNMLILDKQNFVLKEEWNIK</sequence>
<dbReference type="Gene3D" id="3.40.630.30">
    <property type="match status" value="1"/>
</dbReference>
<evidence type="ECO:0000313" key="2">
    <source>
        <dbReference type="EMBL" id="CAI9931996.1"/>
    </source>
</evidence>
<protein>
    <recommendedName>
        <fullName evidence="1">N-acetyltransferase domain-containing protein</fullName>
    </recommendedName>
</protein>
<evidence type="ECO:0000313" key="4">
    <source>
        <dbReference type="Proteomes" id="UP001642409"/>
    </source>
</evidence>
<keyword evidence="4" id="KW-1185">Reference proteome</keyword>
<dbReference type="EMBL" id="CATOUU010000500">
    <property type="protein sequence ID" value="CAI9931996.1"/>
    <property type="molecule type" value="Genomic_DNA"/>
</dbReference>
<gene>
    <name evidence="2" type="ORF">HINF_LOCUS19641</name>
    <name evidence="3" type="ORF">HINF_LOCUS69675</name>
</gene>
<dbReference type="PROSITE" id="PS51186">
    <property type="entry name" value="GNAT"/>
    <property type="match status" value="1"/>
</dbReference>
<name>A0AA86P575_9EUKA</name>
<feature type="domain" description="N-acetyltransferase" evidence="1">
    <location>
        <begin position="1"/>
        <end position="93"/>
    </location>
</feature>
<dbReference type="InterPro" id="IPR016181">
    <property type="entry name" value="Acyl_CoA_acyltransferase"/>
</dbReference>
<dbReference type="InterPro" id="IPR000182">
    <property type="entry name" value="GNAT_dom"/>
</dbReference>
<reference evidence="3 4" key="2">
    <citation type="submission" date="2024-07" db="EMBL/GenBank/DDBJ databases">
        <authorList>
            <person name="Akdeniz Z."/>
        </authorList>
    </citation>
    <scope>NUCLEOTIDE SEQUENCE [LARGE SCALE GENOMIC DNA]</scope>
</reference>